<protein>
    <submittedName>
        <fullName evidence="6">3-hydroxyisobutyrate dehydrogenase family protein</fullName>
    </submittedName>
</protein>
<dbReference type="Gene3D" id="3.40.50.720">
    <property type="entry name" value="NAD(P)-binding Rossmann-like Domain"/>
    <property type="match status" value="1"/>
</dbReference>
<evidence type="ECO:0000256" key="3">
    <source>
        <dbReference type="PIRSR" id="PIRSR000103-1"/>
    </source>
</evidence>
<dbReference type="InterPro" id="IPR036291">
    <property type="entry name" value="NAD(P)-bd_dom_sf"/>
</dbReference>
<keyword evidence="2" id="KW-0520">NAD</keyword>
<gene>
    <name evidence="6" type="ORF">AVDCRST_MAG56-4949</name>
</gene>
<dbReference type="Pfam" id="PF14833">
    <property type="entry name" value="NAD_binding_11"/>
    <property type="match status" value="1"/>
</dbReference>
<name>A0A6J4K4L7_9SPHI</name>
<dbReference type="PANTHER" id="PTHR43580">
    <property type="entry name" value="OXIDOREDUCTASE GLYR1-RELATED"/>
    <property type="match status" value="1"/>
</dbReference>
<dbReference type="InterPro" id="IPR015815">
    <property type="entry name" value="HIBADH-related"/>
</dbReference>
<dbReference type="InterPro" id="IPR006115">
    <property type="entry name" value="6PGDH_NADP-bd"/>
</dbReference>
<evidence type="ECO:0000256" key="1">
    <source>
        <dbReference type="ARBA" id="ARBA00023002"/>
    </source>
</evidence>
<dbReference type="InterPro" id="IPR029154">
    <property type="entry name" value="HIBADH-like_NADP-bd"/>
</dbReference>
<dbReference type="SUPFAM" id="SSF48179">
    <property type="entry name" value="6-phosphogluconate dehydrogenase C-terminal domain-like"/>
    <property type="match status" value="1"/>
</dbReference>
<sequence>MPQTIGFIGLGRLGLPIARNLLAAGHVLKLYNRTAEKARPLTDEGALLVADPAEVAEPGGIVFTVLADDAALETVTLHNAAFAGRLAPGGIHVSVSTISPDTARRIAAEHARHGVHYVAAPVFARPEAAAARKGTICLSGPAEAKARVRPLLAQAVGENLFDFGDDPGAANVVKLAGNFMIGAALESMAEACTLAEKNGVSRDSIMQLFSQTIFACPIYQNYGKMIAAGVYDQSVGFKMPLALKDMGLVLQTATTSRVPMPLAQLLHGRLLSGLAKGRHEWDWIGLAAGASDDAGL</sequence>
<dbReference type="Gene3D" id="1.10.1040.10">
    <property type="entry name" value="N-(1-d-carboxylethyl)-l-norvaline Dehydrogenase, domain 2"/>
    <property type="match status" value="1"/>
</dbReference>
<dbReference type="InterPro" id="IPR051265">
    <property type="entry name" value="HIBADH-related_NP60_sf"/>
</dbReference>
<dbReference type="GO" id="GO:0016491">
    <property type="term" value="F:oxidoreductase activity"/>
    <property type="evidence" value="ECO:0007669"/>
    <property type="project" value="UniProtKB-KW"/>
</dbReference>
<reference evidence="6" key="1">
    <citation type="submission" date="2020-02" db="EMBL/GenBank/DDBJ databases">
        <authorList>
            <person name="Meier V. D."/>
        </authorList>
    </citation>
    <scope>NUCLEOTIDE SEQUENCE</scope>
    <source>
        <strain evidence="6">AVDCRST_MAG56</strain>
    </source>
</reference>
<dbReference type="EMBL" id="CADCTQ010000409">
    <property type="protein sequence ID" value="CAA9294907.1"/>
    <property type="molecule type" value="Genomic_DNA"/>
</dbReference>
<dbReference type="PANTHER" id="PTHR43580:SF2">
    <property type="entry name" value="CYTOKINE-LIKE NUCLEAR FACTOR N-PAC"/>
    <property type="match status" value="1"/>
</dbReference>
<proteinExistence type="predicted"/>
<evidence type="ECO:0000256" key="2">
    <source>
        <dbReference type="ARBA" id="ARBA00023027"/>
    </source>
</evidence>
<dbReference type="GO" id="GO:0050661">
    <property type="term" value="F:NADP binding"/>
    <property type="evidence" value="ECO:0007669"/>
    <property type="project" value="InterPro"/>
</dbReference>
<dbReference type="SUPFAM" id="SSF51735">
    <property type="entry name" value="NAD(P)-binding Rossmann-fold domains"/>
    <property type="match status" value="1"/>
</dbReference>
<organism evidence="6">
    <name type="scientific">uncultured Cytophagales bacterium</name>
    <dbReference type="NCBI Taxonomy" id="158755"/>
    <lineage>
        <taxon>Bacteria</taxon>
        <taxon>Pseudomonadati</taxon>
        <taxon>Bacteroidota</taxon>
        <taxon>Sphingobacteriia</taxon>
        <taxon>Sphingobacteriales</taxon>
        <taxon>environmental samples</taxon>
    </lineage>
</organism>
<dbReference type="GO" id="GO:0051287">
    <property type="term" value="F:NAD binding"/>
    <property type="evidence" value="ECO:0007669"/>
    <property type="project" value="InterPro"/>
</dbReference>
<feature type="domain" description="6-phosphogluconate dehydrogenase NADP-binding" evidence="4">
    <location>
        <begin position="4"/>
        <end position="160"/>
    </location>
</feature>
<feature type="active site" evidence="3">
    <location>
        <position position="174"/>
    </location>
</feature>
<dbReference type="Pfam" id="PF03446">
    <property type="entry name" value="NAD_binding_2"/>
    <property type="match status" value="1"/>
</dbReference>
<evidence type="ECO:0000259" key="5">
    <source>
        <dbReference type="Pfam" id="PF14833"/>
    </source>
</evidence>
<dbReference type="InterPro" id="IPR013328">
    <property type="entry name" value="6PGD_dom2"/>
</dbReference>
<evidence type="ECO:0000259" key="4">
    <source>
        <dbReference type="Pfam" id="PF03446"/>
    </source>
</evidence>
<dbReference type="AlphaFoldDB" id="A0A6J4K4L7"/>
<accession>A0A6J4K4L7</accession>
<dbReference type="PIRSF" id="PIRSF000103">
    <property type="entry name" value="HIBADH"/>
    <property type="match status" value="1"/>
</dbReference>
<keyword evidence="1" id="KW-0560">Oxidoreductase</keyword>
<feature type="domain" description="3-hydroxyisobutyrate dehydrogenase-like NAD-binding" evidence="5">
    <location>
        <begin position="168"/>
        <end position="282"/>
    </location>
</feature>
<dbReference type="InterPro" id="IPR008927">
    <property type="entry name" value="6-PGluconate_DH-like_C_sf"/>
</dbReference>
<evidence type="ECO:0000313" key="6">
    <source>
        <dbReference type="EMBL" id="CAA9294907.1"/>
    </source>
</evidence>